<dbReference type="KEGG" id="stai:STAIW_v1c03920"/>
<keyword evidence="3" id="KW-1185">Reference proteome</keyword>
<gene>
    <name evidence="2" type="ORF">STAIW_v1c03920</name>
</gene>
<dbReference type="Gene3D" id="3.90.1200.10">
    <property type="match status" value="1"/>
</dbReference>
<keyword evidence="2" id="KW-0808">Transferase</keyword>
<protein>
    <submittedName>
        <fullName evidence="2">Putative choline kinase</fullName>
    </submittedName>
</protein>
<dbReference type="eggNOG" id="COG0510">
    <property type="taxonomic scope" value="Bacteria"/>
</dbReference>
<name>S5LZA9_9MOLU</name>
<accession>S5LZA9</accession>
<evidence type="ECO:0000313" key="3">
    <source>
        <dbReference type="Proteomes" id="UP000014984"/>
    </source>
</evidence>
<evidence type="ECO:0000259" key="1">
    <source>
        <dbReference type="Pfam" id="PF01636"/>
    </source>
</evidence>
<dbReference type="Pfam" id="PF01636">
    <property type="entry name" value="APH"/>
    <property type="match status" value="1"/>
</dbReference>
<sequence>MKFKGLTNEITVEKNILIKKEKAVNKLYLDKKNEFIILKEFKQNYQKIMIKSFDFYFQDGLLISKFKILKNFKSINEIDITDDILDLVIYGIKKFHKIKIKSKIKKFNYSNYLDIFKNNIDNFLYDFSNEYEKLIKKIAFTKNLKQVISHNDLVPGNILIKNKKIKLIDYDFVMLNNIFFDIASFITETLNDNNLLINSFIKKCIEKKLIKKEDINYLKIIIEYQDLLWTLWANYMFEKTNENIYKIICQEKYLRLKNRFI</sequence>
<evidence type="ECO:0000313" key="2">
    <source>
        <dbReference type="EMBL" id="AGR41042.1"/>
    </source>
</evidence>
<dbReference type="SUPFAM" id="SSF56112">
    <property type="entry name" value="Protein kinase-like (PK-like)"/>
    <property type="match status" value="1"/>
</dbReference>
<reference evidence="2 3" key="1">
    <citation type="journal article" date="2013" name="Genome Biol. Evol.">
        <title>Comparison of metabolic capacities and inference of gene content evolution in mosquito-associated Spiroplasma diminutum and S. taiwanense.</title>
        <authorList>
            <person name="Lo W.S."/>
            <person name="Ku C."/>
            <person name="Chen L.L."/>
            <person name="Chang T.H."/>
            <person name="Kuo C.H."/>
        </authorList>
    </citation>
    <scope>NUCLEOTIDE SEQUENCE [LARGE SCALE GENOMIC DNA]</scope>
    <source>
        <strain evidence="2">CT-1</strain>
    </source>
</reference>
<dbReference type="EMBL" id="CP005074">
    <property type="protein sequence ID" value="AGR41042.1"/>
    <property type="molecule type" value="Genomic_DNA"/>
</dbReference>
<dbReference type="Proteomes" id="UP000014984">
    <property type="component" value="Chromosome"/>
</dbReference>
<dbReference type="PATRIC" id="fig|1276220.3.peg.397"/>
<dbReference type="STRING" id="1276220.STAIW_v1c03920"/>
<dbReference type="InterPro" id="IPR002575">
    <property type="entry name" value="Aminoglycoside_PTrfase"/>
</dbReference>
<feature type="domain" description="Aminoglycoside phosphotransferase" evidence="1">
    <location>
        <begin position="140"/>
        <end position="186"/>
    </location>
</feature>
<dbReference type="RefSeq" id="WP_020834181.1">
    <property type="nucleotide sequence ID" value="NC_021846.1"/>
</dbReference>
<dbReference type="OrthoDB" id="9803871at2"/>
<dbReference type="GO" id="GO:0016301">
    <property type="term" value="F:kinase activity"/>
    <property type="evidence" value="ECO:0007669"/>
    <property type="project" value="UniProtKB-KW"/>
</dbReference>
<proteinExistence type="predicted"/>
<organism evidence="2 3">
    <name type="scientific">Spiroplasma taiwanense CT-1</name>
    <dbReference type="NCBI Taxonomy" id="1276220"/>
    <lineage>
        <taxon>Bacteria</taxon>
        <taxon>Bacillati</taxon>
        <taxon>Mycoplasmatota</taxon>
        <taxon>Mollicutes</taxon>
        <taxon>Entomoplasmatales</taxon>
        <taxon>Spiroplasmataceae</taxon>
        <taxon>Spiroplasma</taxon>
    </lineage>
</organism>
<dbReference type="AlphaFoldDB" id="S5LZA9"/>
<dbReference type="InterPro" id="IPR011009">
    <property type="entry name" value="Kinase-like_dom_sf"/>
</dbReference>
<keyword evidence="2" id="KW-0418">Kinase</keyword>
<dbReference type="HOGENOM" id="CLU_055115_1_1_14"/>